<dbReference type="KEGG" id="scj:SCANT_v1c07460"/>
<dbReference type="PROSITE" id="PS51257">
    <property type="entry name" value="PROKAR_LIPOPROTEIN"/>
    <property type="match status" value="1"/>
</dbReference>
<feature type="region of interest" description="Disordered" evidence="1">
    <location>
        <begin position="228"/>
        <end position="256"/>
    </location>
</feature>
<sequence>MRKLLNVISATALVGTSTLVVVSCSSNKKFNEFKGWIDNKESFILYMGADDCPHCKDFDNAKKDYSDKFNSKMNELNTSYEQKVIRQGISYPDSMTAYGEKLNNKVDFREFKTEEVQNKFNEKWSKNILDWMIEEVTQIYKTKVFGNTETKEKIAYNESKKKVKTYFNNNNGVPMFIVIRNGKLVTWEVGFGKSEQGWTEKIIDELFEPLITAMNNSDQETVFIDKVNKGQSTGGGETPDPDPGTDPGTEPGTDSRKQLYQFNYSLDNLELINNYSNK</sequence>
<gene>
    <name evidence="2" type="ORF">SCANT_v1c07460</name>
</gene>
<dbReference type="PATRIC" id="fig|362837.3.peg.762"/>
<dbReference type="EMBL" id="CP012622">
    <property type="protein sequence ID" value="ALD66652.1"/>
    <property type="molecule type" value="Genomic_DNA"/>
</dbReference>
<evidence type="ECO:0000256" key="1">
    <source>
        <dbReference type="SAM" id="MobiDB-lite"/>
    </source>
</evidence>
<evidence type="ECO:0000313" key="3">
    <source>
        <dbReference type="Proteomes" id="UP000063919"/>
    </source>
</evidence>
<dbReference type="NCBIfam" id="NF038029">
    <property type="entry name" value="LP_plasma"/>
    <property type="match status" value="1"/>
</dbReference>
<dbReference type="InterPro" id="IPR036249">
    <property type="entry name" value="Thioredoxin-like_sf"/>
</dbReference>
<dbReference type="Proteomes" id="UP000063919">
    <property type="component" value="Chromosome"/>
</dbReference>
<dbReference type="RefSeq" id="WP_053946405.1">
    <property type="nucleotide sequence ID" value="NZ_CP012622.1"/>
</dbReference>
<dbReference type="InterPro" id="IPR054816">
    <property type="entry name" value="Lipoprotein_mollicutes-type_CS"/>
</dbReference>
<dbReference type="OrthoDB" id="389063at2"/>
<dbReference type="SUPFAM" id="SSF52833">
    <property type="entry name" value="Thioredoxin-like"/>
    <property type="match status" value="1"/>
</dbReference>
<accession>A0A0M4KCW5</accession>
<protein>
    <recommendedName>
        <fullName evidence="4">Lipoprotein</fullName>
    </recommendedName>
</protein>
<dbReference type="Gene3D" id="3.40.30.10">
    <property type="entry name" value="Glutaredoxin"/>
    <property type="match status" value="1"/>
</dbReference>
<proteinExistence type="predicted"/>
<keyword evidence="3" id="KW-1185">Reference proteome</keyword>
<name>A0A0M4KCW5_9MOLU</name>
<reference evidence="2 3" key="1">
    <citation type="journal article" date="2015" name="Genome Announc.">
        <title>Complete Genome Sequence of Spiroplasma cantharicola CC-1T (DSM 21588), a Bacterium Isolated from Soldier Beetle (Cantharis carolinus).</title>
        <authorList>
            <person name="Lo W.S."/>
            <person name="Liu P.Y."/>
            <person name="Kuo C.H."/>
        </authorList>
    </citation>
    <scope>NUCLEOTIDE SEQUENCE [LARGE SCALE GENOMIC DNA]</scope>
    <source>
        <strain evidence="2 3">CC-1</strain>
    </source>
</reference>
<organism evidence="2 3">
    <name type="scientific">Spiroplasma cantharicola</name>
    <dbReference type="NCBI Taxonomy" id="362837"/>
    <lineage>
        <taxon>Bacteria</taxon>
        <taxon>Bacillati</taxon>
        <taxon>Mycoplasmatota</taxon>
        <taxon>Mollicutes</taxon>
        <taxon>Entomoplasmatales</taxon>
        <taxon>Spiroplasmataceae</taxon>
        <taxon>Spiroplasma</taxon>
    </lineage>
</organism>
<evidence type="ECO:0008006" key="4">
    <source>
        <dbReference type="Google" id="ProtNLM"/>
    </source>
</evidence>
<evidence type="ECO:0000313" key="2">
    <source>
        <dbReference type="EMBL" id="ALD66652.1"/>
    </source>
</evidence>
<dbReference type="AlphaFoldDB" id="A0A0M4KCW5"/>